<accession>A0A073KB76</accession>
<proteinExistence type="predicted"/>
<protein>
    <submittedName>
        <fullName evidence="2">Uncharacterized protein</fullName>
    </submittedName>
</protein>
<feature type="transmembrane region" description="Helical" evidence="1">
    <location>
        <begin position="39"/>
        <end position="57"/>
    </location>
</feature>
<keyword evidence="1" id="KW-0472">Membrane</keyword>
<dbReference type="Proteomes" id="UP000027822">
    <property type="component" value="Unassembled WGS sequence"/>
</dbReference>
<sequence>MYIFIGICLFLIVLSFLFAQKFAPNSAMMVSFQGKKLKVLLTWITIAAILTFSYGIYHKVTYQLSYIDIEVNNNNYTVFGNIGELGYYSDSLVKQGKETTIMLVSWKEINHTNTEFHIQYPTGKETVWKPHMSKLHNESIQDVKRAFQIKSIYELPPYTFQEAGRTKITLKNGKENIGKMTIDVKKDK</sequence>
<keyword evidence="3" id="KW-1185">Reference proteome</keyword>
<name>A0A073KB76_9BACI</name>
<dbReference type="AlphaFoldDB" id="A0A073KB76"/>
<dbReference type="OrthoDB" id="2453566at2"/>
<keyword evidence="1" id="KW-1133">Transmembrane helix</keyword>
<dbReference type="RefSeq" id="WP_034638878.1">
    <property type="nucleotide sequence ID" value="NZ_CBCSJC010000005.1"/>
</dbReference>
<reference evidence="2 3" key="1">
    <citation type="submission" date="2014-06" db="EMBL/GenBank/DDBJ databases">
        <title>Draft genome sequence of Bacillus manliponensis JCM 15802 (MCCC 1A00708).</title>
        <authorList>
            <person name="Lai Q."/>
            <person name="Liu Y."/>
            <person name="Shao Z."/>
        </authorList>
    </citation>
    <scope>NUCLEOTIDE SEQUENCE [LARGE SCALE GENOMIC DNA]</scope>
    <source>
        <strain evidence="2 3">JCM 15802</strain>
    </source>
</reference>
<dbReference type="EMBL" id="JOTN01000007">
    <property type="protein sequence ID" value="KEK19548.1"/>
    <property type="molecule type" value="Genomic_DNA"/>
</dbReference>
<dbReference type="eggNOG" id="ENOG5030DV2">
    <property type="taxonomic scope" value="Bacteria"/>
</dbReference>
<organism evidence="2 3">
    <name type="scientific">Bacillus manliponensis</name>
    <dbReference type="NCBI Taxonomy" id="574376"/>
    <lineage>
        <taxon>Bacteria</taxon>
        <taxon>Bacillati</taxon>
        <taxon>Bacillota</taxon>
        <taxon>Bacilli</taxon>
        <taxon>Bacillales</taxon>
        <taxon>Bacillaceae</taxon>
        <taxon>Bacillus</taxon>
        <taxon>Bacillus cereus group</taxon>
    </lineage>
</organism>
<comment type="caution">
    <text evidence="2">The sequence shown here is derived from an EMBL/GenBank/DDBJ whole genome shotgun (WGS) entry which is preliminary data.</text>
</comment>
<gene>
    <name evidence="2" type="ORF">BAMA_22410</name>
</gene>
<evidence type="ECO:0000256" key="1">
    <source>
        <dbReference type="SAM" id="Phobius"/>
    </source>
</evidence>
<evidence type="ECO:0000313" key="3">
    <source>
        <dbReference type="Proteomes" id="UP000027822"/>
    </source>
</evidence>
<keyword evidence="1" id="KW-0812">Transmembrane</keyword>
<dbReference type="STRING" id="574376.BAMA_22410"/>
<evidence type="ECO:0000313" key="2">
    <source>
        <dbReference type="EMBL" id="KEK19548.1"/>
    </source>
</evidence>